<keyword evidence="1" id="KW-0472">Membrane</keyword>
<dbReference type="Proteomes" id="UP001239213">
    <property type="component" value="Unassembled WGS sequence"/>
</dbReference>
<dbReference type="PANTHER" id="PTHR37544:SF3">
    <property type="entry name" value="SPRAY"/>
    <property type="match status" value="1"/>
</dbReference>
<reference evidence="2" key="1">
    <citation type="submission" date="2016-11" db="EMBL/GenBank/DDBJ databases">
        <title>The genome sequence of Colletotrichum cuscutae.</title>
        <authorList>
            <person name="Baroncelli R."/>
        </authorList>
    </citation>
    <scope>NUCLEOTIDE SEQUENCE</scope>
    <source>
        <strain evidence="2">IMI 304802</strain>
    </source>
</reference>
<keyword evidence="1" id="KW-1133">Transmembrane helix</keyword>
<proteinExistence type="predicted"/>
<keyword evidence="1" id="KW-0812">Transmembrane</keyword>
<keyword evidence="3" id="KW-1185">Reference proteome</keyword>
<feature type="transmembrane region" description="Helical" evidence="1">
    <location>
        <begin position="80"/>
        <end position="101"/>
    </location>
</feature>
<organism evidence="2 3">
    <name type="scientific">Colletotrichum cuscutae</name>
    <dbReference type="NCBI Taxonomy" id="1209917"/>
    <lineage>
        <taxon>Eukaryota</taxon>
        <taxon>Fungi</taxon>
        <taxon>Dikarya</taxon>
        <taxon>Ascomycota</taxon>
        <taxon>Pezizomycotina</taxon>
        <taxon>Sordariomycetes</taxon>
        <taxon>Hypocreomycetidae</taxon>
        <taxon>Glomerellales</taxon>
        <taxon>Glomerellaceae</taxon>
        <taxon>Colletotrichum</taxon>
        <taxon>Colletotrichum acutatum species complex</taxon>
    </lineage>
</organism>
<gene>
    <name evidence="2" type="ORF">CCUS01_03787</name>
</gene>
<evidence type="ECO:0000313" key="2">
    <source>
        <dbReference type="EMBL" id="KAK1485646.1"/>
    </source>
</evidence>
<dbReference type="Pfam" id="PF11915">
    <property type="entry name" value="DUF3433"/>
    <property type="match status" value="1"/>
</dbReference>
<evidence type="ECO:0000313" key="3">
    <source>
        <dbReference type="Proteomes" id="UP001239213"/>
    </source>
</evidence>
<protein>
    <submittedName>
        <fullName evidence="2">Uncharacterized protein</fullName>
    </submittedName>
</protein>
<dbReference type="InterPro" id="IPR021840">
    <property type="entry name" value="DUF3433"/>
</dbReference>
<sequence>MASRSEYSRSSTNTRSLFDDDFTENNKNAFIVGTHPLLQRDVELDSFLAKKSVSGEDRSADDTTNHTAAWCPTWLRSGTLLAFAALFLLFGVSLIVMFQFSQQNSGLVTTRQSLVYLWRFGPTAILTLLSIFWSRVELQAIRYMPWIAYRDNPSMGRDGYSLDYTAMLSPSILYQSLRRRHFLVFIIAVVSLFIKIQIILAPSLYSLVSFQAEQPVDVRVLDSFNISTPAMSNRETSAYYIAKALQNFEMKLPFGVTKEGAYQTFSFRQGSGRGTETEPITVTVDGYFAEMKCLKLSNYSHTDLKETGPARSYYAFNASLLFEGCDQSVPVTTDRMMWINSSPNETTLQSS</sequence>
<feature type="transmembrane region" description="Helical" evidence="1">
    <location>
        <begin position="113"/>
        <end position="134"/>
    </location>
</feature>
<name>A0AAI9VEE9_9PEZI</name>
<dbReference type="AlphaFoldDB" id="A0AAI9VEE9"/>
<accession>A0AAI9VEE9</accession>
<dbReference type="PANTHER" id="PTHR37544">
    <property type="entry name" value="SPRAY-RELATED"/>
    <property type="match status" value="1"/>
</dbReference>
<evidence type="ECO:0000256" key="1">
    <source>
        <dbReference type="SAM" id="Phobius"/>
    </source>
</evidence>
<comment type="caution">
    <text evidence="2">The sequence shown here is derived from an EMBL/GenBank/DDBJ whole genome shotgun (WGS) entry which is preliminary data.</text>
</comment>
<dbReference type="EMBL" id="MPDP01000068">
    <property type="protein sequence ID" value="KAK1485646.1"/>
    <property type="molecule type" value="Genomic_DNA"/>
</dbReference>
<feature type="transmembrane region" description="Helical" evidence="1">
    <location>
        <begin position="182"/>
        <end position="205"/>
    </location>
</feature>